<sequence>MSALVSDISAKSALFALRRSKGQDIQPFGAVVGGSFKNNSISASSSFFSISSAVKSESMIFRTLGESLGKANASIAAAKVGTDSLGSVLDRVDSVIGAVEAGAPGTAFSGQLDSLERDTAKIVAAAGFGGTNLLKEGETLTVTLGFDANGGKFDFRQLNFEAVGLSPTEAATKTETVSQTITEVVSTPITREERLTARIEKLVERQVRLENREERISSRLEKLTAREERLTSRLERLDRIEERITDRLVDSGARPTDAKDQKELAKALDTRSKAKELAAKGNTKAAQKAFDRAEKEAQKAGLTISLDKLERLEKRLDRVEVREQRITSRLERIQERETFLTERLELVQERQEVIGERIEKITERLETLTEEQLNAVVGYTTETLERVVDVEVVSEEAKLKSGGFTDLLEKVGIALAQGDTETAKALTNEARARIDRVNTQLDNFSATLARRGNFFDDLTERLDSSIRTKIDENLDDDSAARAAALALSRIEKINRVFSGEEARPGILELFNGKKSAPVQEPVATEAEEADDE</sequence>
<protein>
    <submittedName>
        <fullName evidence="3">Uncharacterized protein</fullName>
    </submittedName>
</protein>
<evidence type="ECO:0000256" key="1">
    <source>
        <dbReference type="SAM" id="Coils"/>
    </source>
</evidence>
<feature type="coiled-coil region" evidence="1">
    <location>
        <begin position="192"/>
        <end position="240"/>
    </location>
</feature>
<proteinExistence type="predicted"/>
<evidence type="ECO:0000256" key="2">
    <source>
        <dbReference type="SAM" id="MobiDB-lite"/>
    </source>
</evidence>
<comment type="caution">
    <text evidence="3">The sequence shown here is derived from an EMBL/GenBank/DDBJ whole genome shotgun (WGS) entry which is preliminary data.</text>
</comment>
<feature type="coiled-coil region" evidence="1">
    <location>
        <begin position="292"/>
        <end position="371"/>
    </location>
</feature>
<dbReference type="EMBL" id="JBHRVA010000002">
    <property type="protein sequence ID" value="MFC3302249.1"/>
    <property type="molecule type" value="Genomic_DNA"/>
</dbReference>
<feature type="region of interest" description="Disordered" evidence="2">
    <location>
        <begin position="513"/>
        <end position="532"/>
    </location>
</feature>
<keyword evidence="4" id="KW-1185">Reference proteome</keyword>
<dbReference type="RefSeq" id="WP_189570340.1">
    <property type="nucleotide sequence ID" value="NZ_BMXU01000001.1"/>
</dbReference>
<dbReference type="Proteomes" id="UP001595607">
    <property type="component" value="Unassembled WGS sequence"/>
</dbReference>
<name>A0ABV7M9Y5_9PROT</name>
<evidence type="ECO:0000313" key="4">
    <source>
        <dbReference type="Proteomes" id="UP001595607"/>
    </source>
</evidence>
<gene>
    <name evidence="3" type="ORF">ACFONP_05830</name>
</gene>
<accession>A0ABV7M9Y5</accession>
<reference evidence="4" key="1">
    <citation type="journal article" date="2019" name="Int. J. Syst. Evol. Microbiol.">
        <title>The Global Catalogue of Microorganisms (GCM) 10K type strain sequencing project: providing services to taxonomists for standard genome sequencing and annotation.</title>
        <authorList>
            <consortium name="The Broad Institute Genomics Platform"/>
            <consortium name="The Broad Institute Genome Sequencing Center for Infectious Disease"/>
            <person name="Wu L."/>
            <person name="Ma J."/>
        </authorList>
    </citation>
    <scope>NUCLEOTIDE SEQUENCE [LARGE SCALE GENOMIC DNA]</scope>
    <source>
        <strain evidence="4">KCTC 22245</strain>
    </source>
</reference>
<evidence type="ECO:0000313" key="3">
    <source>
        <dbReference type="EMBL" id="MFC3302249.1"/>
    </source>
</evidence>
<keyword evidence="1" id="KW-0175">Coiled coil</keyword>
<organism evidence="3 4">
    <name type="scientific">Parvularcula lutaonensis</name>
    <dbReference type="NCBI Taxonomy" id="491923"/>
    <lineage>
        <taxon>Bacteria</taxon>
        <taxon>Pseudomonadati</taxon>
        <taxon>Pseudomonadota</taxon>
        <taxon>Alphaproteobacteria</taxon>
        <taxon>Parvularculales</taxon>
        <taxon>Parvularculaceae</taxon>
        <taxon>Parvularcula</taxon>
    </lineage>
</organism>